<feature type="compositionally biased region" description="Pro residues" evidence="1">
    <location>
        <begin position="149"/>
        <end position="162"/>
    </location>
</feature>
<dbReference type="AlphaFoldDB" id="A0A9N7V8S2"/>
<dbReference type="EMBL" id="CADEAL010003959">
    <property type="protein sequence ID" value="CAB1447914.1"/>
    <property type="molecule type" value="Genomic_DNA"/>
</dbReference>
<comment type="caution">
    <text evidence="2">The sequence shown here is derived from an EMBL/GenBank/DDBJ whole genome shotgun (WGS) entry which is preliminary data.</text>
</comment>
<sequence>MAENPSGSRNHLEGDVEPASPRSRLPSSFQRGRNSRGAQRSDTAVAKEKEDERFLLVVSQRIDGDAENRRGVKLRKRRRRPDDEGLVAVTSLTPSLPPSLPHPPLLLLSLTLLSSFSFSPSLSPSHESYTDERECCMVEAYGVIFSDAAPPPPTPPPPPPSECLPSDSGSGGGIAMINIALLVSQQVLEGMVGARRSGDEIKRSDSDINTHHQPPHSPNKLDQLLTAAQMKDAVVSLHFRTRSYTTWIQISIGALTVLCILV</sequence>
<feature type="region of interest" description="Disordered" evidence="1">
    <location>
        <begin position="1"/>
        <end position="49"/>
    </location>
</feature>
<feature type="region of interest" description="Disordered" evidence="1">
    <location>
        <begin position="146"/>
        <end position="168"/>
    </location>
</feature>
<organism evidence="2 3">
    <name type="scientific">Pleuronectes platessa</name>
    <name type="common">European plaice</name>
    <dbReference type="NCBI Taxonomy" id="8262"/>
    <lineage>
        <taxon>Eukaryota</taxon>
        <taxon>Metazoa</taxon>
        <taxon>Chordata</taxon>
        <taxon>Craniata</taxon>
        <taxon>Vertebrata</taxon>
        <taxon>Euteleostomi</taxon>
        <taxon>Actinopterygii</taxon>
        <taxon>Neopterygii</taxon>
        <taxon>Teleostei</taxon>
        <taxon>Neoteleostei</taxon>
        <taxon>Acanthomorphata</taxon>
        <taxon>Carangaria</taxon>
        <taxon>Pleuronectiformes</taxon>
        <taxon>Pleuronectoidei</taxon>
        <taxon>Pleuronectidae</taxon>
        <taxon>Pleuronectes</taxon>
    </lineage>
</organism>
<name>A0A9N7V8S2_PLEPL</name>
<evidence type="ECO:0000256" key="1">
    <source>
        <dbReference type="SAM" id="MobiDB-lite"/>
    </source>
</evidence>
<accession>A0A9N7V8S2</accession>
<gene>
    <name evidence="2" type="ORF">PLEPLA_LOCUS35581</name>
</gene>
<dbReference type="Proteomes" id="UP001153269">
    <property type="component" value="Unassembled WGS sequence"/>
</dbReference>
<feature type="compositionally biased region" description="Polar residues" evidence="1">
    <location>
        <begin position="25"/>
        <end position="42"/>
    </location>
</feature>
<feature type="region of interest" description="Disordered" evidence="1">
    <location>
        <begin position="199"/>
        <end position="219"/>
    </location>
</feature>
<reference evidence="2" key="1">
    <citation type="submission" date="2020-03" db="EMBL/GenBank/DDBJ databases">
        <authorList>
            <person name="Weist P."/>
        </authorList>
    </citation>
    <scope>NUCLEOTIDE SEQUENCE</scope>
</reference>
<evidence type="ECO:0000313" key="3">
    <source>
        <dbReference type="Proteomes" id="UP001153269"/>
    </source>
</evidence>
<feature type="compositionally biased region" description="Basic and acidic residues" evidence="1">
    <location>
        <begin position="199"/>
        <end position="210"/>
    </location>
</feature>
<keyword evidence="3" id="KW-1185">Reference proteome</keyword>
<protein>
    <submittedName>
        <fullName evidence="2">Uncharacterized protein</fullName>
    </submittedName>
</protein>
<evidence type="ECO:0000313" key="2">
    <source>
        <dbReference type="EMBL" id="CAB1447914.1"/>
    </source>
</evidence>
<proteinExistence type="predicted"/>